<keyword evidence="3" id="KW-1185">Reference proteome</keyword>
<dbReference type="KEGG" id="tac:Ta0418"/>
<dbReference type="EnsemblBacteria" id="CAC11560">
    <property type="protein sequence ID" value="CAC11560"/>
    <property type="gene ID" value="CAC11560"/>
</dbReference>
<keyword evidence="1" id="KW-0812">Transmembrane</keyword>
<dbReference type="EMBL" id="AL445064">
    <property type="protein sequence ID" value="CAC11560.1"/>
    <property type="molecule type" value="Genomic_DNA"/>
</dbReference>
<sequence length="296" mass="29994">MTPAVALAASGTSSISVTPTSLSIPAGSSGTFSFKVNLVSGSTWGTSVSASAPSGITVSFSSGLSDPPFSGTATVVVAKSVAPGTYTVQISASGDDPSSSPATVTVDVTNATVSSPPPVTPAVHVNYVPFVIGGISMALFVVFLVLFSIFFSAYAFVIRSVSFAVTAAVAVYLIAYDRVLFTSAYDHWIGLVVYLILSVVMFAISLAGSPGIKKTSLYALAAGNVLLGILMISDTIAGLPVSSLAGVTKNVGWNYLFGFGTTSISTVSISLAFTILLVFTGIYAGSSLASARSASR</sequence>
<evidence type="ECO:0000313" key="2">
    <source>
        <dbReference type="EMBL" id="CAC11560.1"/>
    </source>
</evidence>
<feature type="transmembrane region" description="Helical" evidence="1">
    <location>
        <begin position="156"/>
        <end position="176"/>
    </location>
</feature>
<dbReference type="Proteomes" id="UP000001024">
    <property type="component" value="Chromosome"/>
</dbReference>
<gene>
    <name evidence="2" type="ordered locus">Ta0418</name>
</gene>
<evidence type="ECO:0000256" key="1">
    <source>
        <dbReference type="SAM" id="Phobius"/>
    </source>
</evidence>
<name>Q9HL22_THEAC</name>
<dbReference type="InParanoid" id="Q9HL22"/>
<feature type="transmembrane region" description="Helical" evidence="1">
    <location>
        <begin position="253"/>
        <end position="286"/>
    </location>
</feature>
<protein>
    <submittedName>
        <fullName evidence="2">Hypothetical membrane protein</fullName>
    </submittedName>
</protein>
<evidence type="ECO:0000313" key="3">
    <source>
        <dbReference type="Proteomes" id="UP000001024"/>
    </source>
</evidence>
<proteinExistence type="predicted"/>
<accession>Q9HL22</accession>
<reference evidence="2 3" key="1">
    <citation type="journal article" date="2000" name="Nature">
        <title>The genome sequence of the thermoacidophilic scavenger Thermoplasma acidophilum.</title>
        <authorList>
            <person name="Ruepp A."/>
            <person name="Graml W."/>
            <person name="Santos-Martinez M.L."/>
            <person name="Koretke K.K."/>
            <person name="Volker C."/>
            <person name="Mewes H.W."/>
            <person name="Frishman D."/>
            <person name="Stocker S."/>
            <person name="Lupas A.N."/>
            <person name="Baumeister W."/>
        </authorList>
    </citation>
    <scope>NUCLEOTIDE SEQUENCE [LARGE SCALE GENOMIC DNA]</scope>
    <source>
        <strain evidence="3">ATCC 25905 / DSM 1728 / JCM 9062 / NBRC 15155 / AMRC-C165</strain>
    </source>
</reference>
<keyword evidence="1" id="KW-0472">Membrane</keyword>
<dbReference type="OrthoDB" id="57554at2157"/>
<keyword evidence="1" id="KW-1133">Transmembrane helix</keyword>
<dbReference type="STRING" id="273075.gene:9571637"/>
<feature type="transmembrane region" description="Helical" evidence="1">
    <location>
        <begin position="188"/>
        <end position="208"/>
    </location>
</feature>
<dbReference type="eggNOG" id="arCOG06957">
    <property type="taxonomic scope" value="Archaea"/>
</dbReference>
<dbReference type="AlphaFoldDB" id="Q9HL22"/>
<dbReference type="HOGENOM" id="CLU_775233_0_0_2"/>
<feature type="transmembrane region" description="Helical" evidence="1">
    <location>
        <begin position="127"/>
        <end position="149"/>
    </location>
</feature>
<organism evidence="2 3">
    <name type="scientific">Thermoplasma acidophilum (strain ATCC 25905 / DSM 1728 / JCM 9062 / NBRC 15155 / AMRC-C165)</name>
    <dbReference type="NCBI Taxonomy" id="273075"/>
    <lineage>
        <taxon>Archaea</taxon>
        <taxon>Methanobacteriati</taxon>
        <taxon>Thermoplasmatota</taxon>
        <taxon>Thermoplasmata</taxon>
        <taxon>Thermoplasmatales</taxon>
        <taxon>Thermoplasmataceae</taxon>
        <taxon>Thermoplasma</taxon>
    </lineage>
</organism>
<dbReference type="PaxDb" id="273075-Ta0418"/>